<evidence type="ECO:0000313" key="1">
    <source>
        <dbReference type="EMBL" id="CDM36651.1"/>
    </source>
</evidence>
<dbReference type="PANTHER" id="PTHR21310">
    <property type="entry name" value="AMINOGLYCOSIDE PHOSPHOTRANSFERASE-RELATED-RELATED"/>
    <property type="match status" value="1"/>
</dbReference>
<name>W6QKW9_PENRF</name>
<dbReference type="STRING" id="1365484.W6QKW9"/>
<dbReference type="PANTHER" id="PTHR21310:SF48">
    <property type="entry name" value="AMINOGLYCOSIDE PHOSPHOTRANSFERASE DOMAIN-CONTAINING PROTEIN"/>
    <property type="match status" value="1"/>
</dbReference>
<dbReference type="GO" id="GO:0016301">
    <property type="term" value="F:kinase activity"/>
    <property type="evidence" value="ECO:0007669"/>
    <property type="project" value="UniProtKB-KW"/>
</dbReference>
<accession>W6QKW9</accession>
<keyword evidence="1" id="KW-0808">Transferase</keyword>
<evidence type="ECO:0000313" key="2">
    <source>
        <dbReference type="Proteomes" id="UP000030686"/>
    </source>
</evidence>
<dbReference type="Gene3D" id="3.90.1200.10">
    <property type="match status" value="1"/>
</dbReference>
<dbReference type="EMBL" id="HG792019">
    <property type="protein sequence ID" value="CDM36651.1"/>
    <property type="molecule type" value="Genomic_DNA"/>
</dbReference>
<dbReference type="InterPro" id="IPR011009">
    <property type="entry name" value="Kinase-like_dom_sf"/>
</dbReference>
<reference evidence="1" key="1">
    <citation type="journal article" date="2014" name="Nat. Commun.">
        <title>Multiple recent horizontal transfers of a large genomic region in cheese making fungi.</title>
        <authorList>
            <person name="Cheeseman K."/>
            <person name="Ropars J."/>
            <person name="Renault P."/>
            <person name="Dupont J."/>
            <person name="Gouzy J."/>
            <person name="Branca A."/>
            <person name="Abraham A.L."/>
            <person name="Ceppi M."/>
            <person name="Conseiller E."/>
            <person name="Debuchy R."/>
            <person name="Malagnac F."/>
            <person name="Goarin A."/>
            <person name="Silar P."/>
            <person name="Lacoste S."/>
            <person name="Sallet E."/>
            <person name="Bensimon A."/>
            <person name="Giraud T."/>
            <person name="Brygoo Y."/>
        </authorList>
    </citation>
    <scope>NUCLEOTIDE SEQUENCE [LARGE SCALE GENOMIC DNA]</scope>
    <source>
        <strain evidence="1">FM164</strain>
    </source>
</reference>
<dbReference type="OMA" id="HGDCQRK"/>
<dbReference type="AlphaFoldDB" id="W6QKW9"/>
<sequence length="225" mass="26397">MMKTFEIPFYATDLPYPRPTGTEIENAPGIPMEYGGRKIVGVGPHFIVKFGLGVNLMEGENMLFVREKINIPVPRVFALYSDLETGKNFIVIERILGQTPLLAWPYFDDLRQLLSLKYFGSFDQRRLLDEIFWTYKPDPLVNGPFDSEEDLNEAMLRKYTYNRGPLYRAEYLRRCFPFIFKGHTATFTHGDLQRKNIILREKSHDQEGSHLVIIDWEKSGWYPRY</sequence>
<dbReference type="SUPFAM" id="SSF56112">
    <property type="entry name" value="Protein kinase-like (PK-like)"/>
    <property type="match status" value="1"/>
</dbReference>
<dbReference type="InterPro" id="IPR051678">
    <property type="entry name" value="AGP_Transferase"/>
</dbReference>
<keyword evidence="1" id="KW-0418">Kinase</keyword>
<gene>
    <name evidence="1" type="ORF">PROQFM164_S05g000484</name>
</gene>
<dbReference type="Proteomes" id="UP000030686">
    <property type="component" value="Unassembled WGS sequence"/>
</dbReference>
<proteinExistence type="predicted"/>
<dbReference type="OrthoDB" id="4177236at2759"/>
<organism evidence="1 2">
    <name type="scientific">Penicillium roqueforti (strain FM164)</name>
    <dbReference type="NCBI Taxonomy" id="1365484"/>
    <lineage>
        <taxon>Eukaryota</taxon>
        <taxon>Fungi</taxon>
        <taxon>Dikarya</taxon>
        <taxon>Ascomycota</taxon>
        <taxon>Pezizomycotina</taxon>
        <taxon>Eurotiomycetes</taxon>
        <taxon>Eurotiomycetidae</taxon>
        <taxon>Eurotiales</taxon>
        <taxon>Aspergillaceae</taxon>
        <taxon>Penicillium</taxon>
    </lineage>
</organism>
<protein>
    <submittedName>
        <fullName evidence="1">Protein kinase-like domain</fullName>
    </submittedName>
</protein>
<keyword evidence="2" id="KW-1185">Reference proteome</keyword>